<evidence type="ECO:0000313" key="3">
    <source>
        <dbReference type="EMBL" id="WAR10083.1"/>
    </source>
</evidence>
<name>A0ABY7EJB0_MYAAR</name>
<sequence>QEEVVSICVVVVVFLALLALPAAVVPTIYDRSNAVPDRGNPWMHCMECVRREVVFTIDQLKVGDHIVFYGYTYDHHGIVTKINRQLKSIKVIEATNTFLGSMFGIIRFQKARIIESVKRPNFKRKYTNNKIVQWARKLARDYKYNVFNNNCEHFATECVTGHAFSAQIGKYEIALKLFWQGGLSAIFDERKRNMSMNRSKHICDICYKKNTLLLRVPLTPITKKK</sequence>
<keyword evidence="1" id="KW-0472">Membrane</keyword>
<keyword evidence="1" id="KW-0812">Transmembrane</keyword>
<dbReference type="Gene3D" id="3.90.1720.10">
    <property type="entry name" value="endopeptidase domain like (from Nostoc punctiforme)"/>
    <property type="match status" value="1"/>
</dbReference>
<gene>
    <name evidence="3" type="ORF">MAR_035159</name>
</gene>
<dbReference type="PANTHER" id="PTHR46137">
    <property type="entry name" value="OS05G0310600 PROTEIN"/>
    <property type="match status" value="1"/>
</dbReference>
<evidence type="ECO:0000259" key="2">
    <source>
        <dbReference type="PROSITE" id="PS51934"/>
    </source>
</evidence>
<protein>
    <recommendedName>
        <fullName evidence="2">LRAT domain-containing protein</fullName>
    </recommendedName>
</protein>
<dbReference type="PROSITE" id="PS51934">
    <property type="entry name" value="LRAT"/>
    <property type="match status" value="1"/>
</dbReference>
<proteinExistence type="predicted"/>
<dbReference type="Pfam" id="PF04970">
    <property type="entry name" value="LRAT"/>
    <property type="match status" value="1"/>
</dbReference>
<organism evidence="3 4">
    <name type="scientific">Mya arenaria</name>
    <name type="common">Soft-shell clam</name>
    <dbReference type="NCBI Taxonomy" id="6604"/>
    <lineage>
        <taxon>Eukaryota</taxon>
        <taxon>Metazoa</taxon>
        <taxon>Spiralia</taxon>
        <taxon>Lophotrochozoa</taxon>
        <taxon>Mollusca</taxon>
        <taxon>Bivalvia</taxon>
        <taxon>Autobranchia</taxon>
        <taxon>Heteroconchia</taxon>
        <taxon>Euheterodonta</taxon>
        <taxon>Imparidentia</taxon>
        <taxon>Neoheterodontei</taxon>
        <taxon>Myida</taxon>
        <taxon>Myoidea</taxon>
        <taxon>Myidae</taxon>
        <taxon>Mya</taxon>
    </lineage>
</organism>
<feature type="transmembrane region" description="Helical" evidence="1">
    <location>
        <begin position="7"/>
        <end position="29"/>
    </location>
</feature>
<accession>A0ABY7EJB0</accession>
<reference evidence="3" key="1">
    <citation type="submission" date="2022-11" db="EMBL/GenBank/DDBJ databases">
        <title>Centuries of genome instability and evolution in soft-shell clam transmissible cancer (bioRxiv).</title>
        <authorList>
            <person name="Hart S.F.M."/>
            <person name="Yonemitsu M.A."/>
            <person name="Giersch R.M."/>
            <person name="Beal B.F."/>
            <person name="Arriagada G."/>
            <person name="Davis B.W."/>
            <person name="Ostrander E.A."/>
            <person name="Goff S.P."/>
            <person name="Metzger M.J."/>
        </authorList>
    </citation>
    <scope>NUCLEOTIDE SEQUENCE</scope>
    <source>
        <strain evidence="3">MELC-2E11</strain>
        <tissue evidence="3">Siphon/mantle</tissue>
    </source>
</reference>
<feature type="domain" description="LRAT" evidence="2">
    <location>
        <begin position="65"/>
        <end position="167"/>
    </location>
</feature>
<dbReference type="PANTHER" id="PTHR46137:SF1">
    <property type="entry name" value="LRAT DOMAIN-CONTAINING PROTEIN"/>
    <property type="match status" value="1"/>
</dbReference>
<evidence type="ECO:0000256" key="1">
    <source>
        <dbReference type="SAM" id="Phobius"/>
    </source>
</evidence>
<keyword evidence="4" id="KW-1185">Reference proteome</keyword>
<feature type="non-terminal residue" evidence="3">
    <location>
        <position position="225"/>
    </location>
</feature>
<dbReference type="InterPro" id="IPR007053">
    <property type="entry name" value="LRAT_dom"/>
</dbReference>
<evidence type="ECO:0000313" key="4">
    <source>
        <dbReference type="Proteomes" id="UP001164746"/>
    </source>
</evidence>
<keyword evidence="1" id="KW-1133">Transmembrane helix</keyword>
<dbReference type="Proteomes" id="UP001164746">
    <property type="component" value="Chromosome 7"/>
</dbReference>
<dbReference type="EMBL" id="CP111018">
    <property type="protein sequence ID" value="WAR10083.1"/>
    <property type="molecule type" value="Genomic_DNA"/>
</dbReference>